<name>A0AAV3PNA9_LITER</name>
<dbReference type="EMBL" id="BAABME010018099">
    <property type="protein sequence ID" value="GAA0152593.1"/>
    <property type="molecule type" value="Genomic_DNA"/>
</dbReference>
<keyword evidence="2" id="KW-1185">Reference proteome</keyword>
<gene>
    <name evidence="1" type="ORF">LIER_37522</name>
</gene>
<sequence>MAPTMGIANQVPQNTNVSAIHTTEWQVHMDIPGPSEQPQGVPSMVLQAEQFSPEDIRQEIQRRICLAREQEIQQQVDLILVGDRLVREEQGRLDEEVVPA</sequence>
<dbReference type="Proteomes" id="UP001454036">
    <property type="component" value="Unassembled WGS sequence"/>
</dbReference>
<comment type="caution">
    <text evidence="1">The sequence shown here is derived from an EMBL/GenBank/DDBJ whole genome shotgun (WGS) entry which is preliminary data.</text>
</comment>
<evidence type="ECO:0000313" key="1">
    <source>
        <dbReference type="EMBL" id="GAA0152593.1"/>
    </source>
</evidence>
<evidence type="ECO:0000313" key="2">
    <source>
        <dbReference type="Proteomes" id="UP001454036"/>
    </source>
</evidence>
<reference evidence="1 2" key="1">
    <citation type="submission" date="2024-01" db="EMBL/GenBank/DDBJ databases">
        <title>The complete chloroplast genome sequence of Lithospermum erythrorhizon: insights into the phylogenetic relationship among Boraginaceae species and the maternal lineages of purple gromwells.</title>
        <authorList>
            <person name="Okada T."/>
            <person name="Watanabe K."/>
        </authorList>
    </citation>
    <scope>NUCLEOTIDE SEQUENCE [LARGE SCALE GENOMIC DNA]</scope>
</reference>
<proteinExistence type="predicted"/>
<organism evidence="1 2">
    <name type="scientific">Lithospermum erythrorhizon</name>
    <name type="common">Purple gromwell</name>
    <name type="synonym">Lithospermum officinale var. erythrorhizon</name>
    <dbReference type="NCBI Taxonomy" id="34254"/>
    <lineage>
        <taxon>Eukaryota</taxon>
        <taxon>Viridiplantae</taxon>
        <taxon>Streptophyta</taxon>
        <taxon>Embryophyta</taxon>
        <taxon>Tracheophyta</taxon>
        <taxon>Spermatophyta</taxon>
        <taxon>Magnoliopsida</taxon>
        <taxon>eudicotyledons</taxon>
        <taxon>Gunneridae</taxon>
        <taxon>Pentapetalae</taxon>
        <taxon>asterids</taxon>
        <taxon>lamiids</taxon>
        <taxon>Boraginales</taxon>
        <taxon>Boraginaceae</taxon>
        <taxon>Boraginoideae</taxon>
        <taxon>Lithospermeae</taxon>
        <taxon>Lithospermum</taxon>
    </lineage>
</organism>
<accession>A0AAV3PNA9</accession>
<dbReference type="AlphaFoldDB" id="A0AAV3PNA9"/>
<protein>
    <submittedName>
        <fullName evidence="1">Uncharacterized protein</fullName>
    </submittedName>
</protein>